<dbReference type="Pfam" id="PF07963">
    <property type="entry name" value="N_methyl"/>
    <property type="match status" value="1"/>
</dbReference>
<dbReference type="Proteomes" id="UP000295008">
    <property type="component" value="Unassembled WGS sequence"/>
</dbReference>
<keyword evidence="3" id="KW-1185">Reference proteome</keyword>
<dbReference type="RefSeq" id="WP_132014678.1">
    <property type="nucleotide sequence ID" value="NZ_SLUN01000014.1"/>
</dbReference>
<organism evidence="2 3">
    <name type="scientific">Hydrogenispora ethanolica</name>
    <dbReference type="NCBI Taxonomy" id="1082276"/>
    <lineage>
        <taxon>Bacteria</taxon>
        <taxon>Bacillati</taxon>
        <taxon>Bacillota</taxon>
        <taxon>Hydrogenispora</taxon>
    </lineage>
</organism>
<feature type="transmembrane region" description="Helical" evidence="1">
    <location>
        <begin position="6"/>
        <end position="31"/>
    </location>
</feature>
<keyword evidence="1" id="KW-1133">Transmembrane helix</keyword>
<dbReference type="OrthoDB" id="1786582at2"/>
<gene>
    <name evidence="2" type="ORF">EDC14_1014119</name>
</gene>
<evidence type="ECO:0000313" key="3">
    <source>
        <dbReference type="Proteomes" id="UP000295008"/>
    </source>
</evidence>
<dbReference type="EMBL" id="SLUN01000014">
    <property type="protein sequence ID" value="TCL67429.1"/>
    <property type="molecule type" value="Genomic_DNA"/>
</dbReference>
<comment type="caution">
    <text evidence="2">The sequence shown here is derived from an EMBL/GenBank/DDBJ whole genome shotgun (WGS) entry which is preliminary data.</text>
</comment>
<evidence type="ECO:0000256" key="1">
    <source>
        <dbReference type="SAM" id="Phobius"/>
    </source>
</evidence>
<keyword evidence="1" id="KW-0472">Membrane</keyword>
<evidence type="ECO:0000313" key="2">
    <source>
        <dbReference type="EMBL" id="TCL67429.1"/>
    </source>
</evidence>
<keyword evidence="1" id="KW-0812">Transmembrane</keyword>
<sequence length="174" mass="19734">MSTQKNGFTLVEILIAFTITAFLTIAIALMLKNTSNYYSAMRSETEIQQYVQTTLSFCKNEILSAQRFRYTGNSGTTNESITFCNASGQEITYHKEGSILKREKAGETDPIIAENVDVWKITYLNDSQLKFSELSITLKLHDSKDTTISYQNLITIHPRNFEGVLDSDHQGWVK</sequence>
<protein>
    <submittedName>
        <fullName evidence="2">Pilin/secretion family protein with methylation motif</fullName>
    </submittedName>
</protein>
<dbReference type="InterPro" id="IPR012902">
    <property type="entry name" value="N_methyl_site"/>
</dbReference>
<proteinExistence type="predicted"/>
<accession>A0A4R1RMT5</accession>
<name>A0A4R1RMT5_HYDET</name>
<dbReference type="AlphaFoldDB" id="A0A4R1RMT5"/>
<reference evidence="2 3" key="1">
    <citation type="submission" date="2019-03" db="EMBL/GenBank/DDBJ databases">
        <title>Genomic Encyclopedia of Type Strains, Phase IV (KMG-IV): sequencing the most valuable type-strain genomes for metagenomic binning, comparative biology and taxonomic classification.</title>
        <authorList>
            <person name="Goeker M."/>
        </authorList>
    </citation>
    <scope>NUCLEOTIDE SEQUENCE [LARGE SCALE GENOMIC DNA]</scope>
    <source>
        <strain evidence="2 3">LX-B</strain>
    </source>
</reference>